<feature type="transmembrane region" description="Helical" evidence="7">
    <location>
        <begin position="212"/>
        <end position="236"/>
    </location>
</feature>
<comment type="catalytic activity">
    <reaction evidence="7">
        <text>L-cysteinyl-[protein] + hexadecanoyl-CoA = S-hexadecanoyl-L-cysteinyl-[protein] + CoA</text>
        <dbReference type="Rhea" id="RHEA:36683"/>
        <dbReference type="Rhea" id="RHEA-COMP:10131"/>
        <dbReference type="Rhea" id="RHEA-COMP:11032"/>
        <dbReference type="ChEBI" id="CHEBI:29950"/>
        <dbReference type="ChEBI" id="CHEBI:57287"/>
        <dbReference type="ChEBI" id="CHEBI:57379"/>
        <dbReference type="ChEBI" id="CHEBI:74151"/>
        <dbReference type="EC" id="2.3.1.225"/>
    </reaction>
</comment>
<keyword evidence="5 7" id="KW-0472">Membrane</keyword>
<evidence type="ECO:0000259" key="8">
    <source>
        <dbReference type="Pfam" id="PF01529"/>
    </source>
</evidence>
<dbReference type="InterPro" id="IPR001594">
    <property type="entry name" value="Palmitoyltrfase_DHHC"/>
</dbReference>
<dbReference type="AlphaFoldDB" id="A0A1V9Y2U4"/>
<name>A0A1V9Y2U4_9ACAR</name>
<dbReference type="PROSITE" id="PS50216">
    <property type="entry name" value="DHHC"/>
    <property type="match status" value="1"/>
</dbReference>
<protein>
    <recommendedName>
        <fullName evidence="7">Palmitoyltransferase</fullName>
        <ecNumber evidence="7">2.3.1.225</ecNumber>
    </recommendedName>
</protein>
<dbReference type="PANTHER" id="PTHR12246">
    <property type="entry name" value="PALMITOYLTRANSFERASE ZDHHC16"/>
    <property type="match status" value="1"/>
</dbReference>
<keyword evidence="6 7" id="KW-0012">Acyltransferase</keyword>
<evidence type="ECO:0000256" key="1">
    <source>
        <dbReference type="ARBA" id="ARBA00004141"/>
    </source>
</evidence>
<organism evidence="9 10">
    <name type="scientific">Tropilaelaps mercedesae</name>
    <dbReference type="NCBI Taxonomy" id="418985"/>
    <lineage>
        <taxon>Eukaryota</taxon>
        <taxon>Metazoa</taxon>
        <taxon>Ecdysozoa</taxon>
        <taxon>Arthropoda</taxon>
        <taxon>Chelicerata</taxon>
        <taxon>Arachnida</taxon>
        <taxon>Acari</taxon>
        <taxon>Parasitiformes</taxon>
        <taxon>Mesostigmata</taxon>
        <taxon>Gamasina</taxon>
        <taxon>Dermanyssoidea</taxon>
        <taxon>Laelapidae</taxon>
        <taxon>Tropilaelaps</taxon>
    </lineage>
</organism>
<dbReference type="GO" id="GO:0019706">
    <property type="term" value="F:protein-cysteine S-palmitoyltransferase activity"/>
    <property type="evidence" value="ECO:0007669"/>
    <property type="project" value="UniProtKB-EC"/>
</dbReference>
<dbReference type="OrthoDB" id="6506296at2759"/>
<feature type="transmembrane region" description="Helical" evidence="7">
    <location>
        <begin position="20"/>
        <end position="46"/>
    </location>
</feature>
<keyword evidence="2 7" id="KW-0808">Transferase</keyword>
<evidence type="ECO:0000256" key="4">
    <source>
        <dbReference type="ARBA" id="ARBA00022989"/>
    </source>
</evidence>
<feature type="transmembrane region" description="Helical" evidence="7">
    <location>
        <begin position="175"/>
        <end position="200"/>
    </location>
</feature>
<keyword evidence="4 7" id="KW-1133">Transmembrane helix</keyword>
<comment type="caution">
    <text evidence="9">The sequence shown here is derived from an EMBL/GenBank/DDBJ whole genome shotgun (WGS) entry which is preliminary data.</text>
</comment>
<evidence type="ECO:0000313" key="10">
    <source>
        <dbReference type="Proteomes" id="UP000192247"/>
    </source>
</evidence>
<feature type="transmembrane region" description="Helical" evidence="7">
    <location>
        <begin position="53"/>
        <end position="74"/>
    </location>
</feature>
<evidence type="ECO:0000256" key="5">
    <source>
        <dbReference type="ARBA" id="ARBA00023136"/>
    </source>
</evidence>
<dbReference type="EMBL" id="MNPL01000408">
    <property type="protein sequence ID" value="OQR80052.1"/>
    <property type="molecule type" value="Genomic_DNA"/>
</dbReference>
<keyword evidence="3 7" id="KW-0812">Transmembrane</keyword>
<dbReference type="EC" id="2.3.1.225" evidence="7"/>
<keyword evidence="10" id="KW-1185">Reference proteome</keyword>
<dbReference type="STRING" id="418985.A0A1V9Y2U4"/>
<evidence type="ECO:0000256" key="6">
    <source>
        <dbReference type="ARBA" id="ARBA00023315"/>
    </source>
</evidence>
<dbReference type="InterPro" id="IPR039859">
    <property type="entry name" value="PFA4/ZDH16/20/ERF2-like"/>
</dbReference>
<evidence type="ECO:0000313" key="9">
    <source>
        <dbReference type="EMBL" id="OQR80052.1"/>
    </source>
</evidence>
<proteinExistence type="inferred from homology"/>
<sequence>MPPNQLPLSAPGGCASFWTNYWGGMTLVLSGSLVVGCYIYSVLLCIITEDDPVSFIVLATLVFAELGLLLWSYAATHLTQPTEIPPRFRFTPGEWAYLEEHNFQMNVVHERLSAMAAARGVRTRSYAGHVNFCYQCRIIKPERAHHCSLCCRCIPRMDHHCPYFGNCIHFGNFKFFLLTLFHATVGCLIIALSTGIYIVVSGKGLNRLNKNVMGLSLFSVMLITCVIVVLSVGGFFCMSMKQAMHNMTTLESIGGTVLFAGGSKETYDLGSYMLNLRQLLGPVVAAWFLPIHSTPGDGVTFPVRSEVASTKECDDALKARNTLTRVVAS</sequence>
<dbReference type="Proteomes" id="UP000192247">
    <property type="component" value="Unassembled WGS sequence"/>
</dbReference>
<dbReference type="GO" id="GO:0016020">
    <property type="term" value="C:membrane"/>
    <property type="evidence" value="ECO:0007669"/>
    <property type="project" value="UniProtKB-SubCell"/>
</dbReference>
<comment type="domain">
    <text evidence="7">The DHHC domain is required for palmitoyltransferase activity.</text>
</comment>
<comment type="similarity">
    <text evidence="7">Belongs to the DHHC palmitoyltransferase family.</text>
</comment>
<comment type="subcellular location">
    <subcellularLocation>
        <location evidence="1">Membrane</location>
        <topology evidence="1">Multi-pass membrane protein</topology>
    </subcellularLocation>
</comment>
<dbReference type="Pfam" id="PF01529">
    <property type="entry name" value="DHHC"/>
    <property type="match status" value="1"/>
</dbReference>
<evidence type="ECO:0000256" key="7">
    <source>
        <dbReference type="RuleBase" id="RU079119"/>
    </source>
</evidence>
<evidence type="ECO:0000256" key="3">
    <source>
        <dbReference type="ARBA" id="ARBA00022692"/>
    </source>
</evidence>
<gene>
    <name evidence="9" type="ORF">BIW11_00059</name>
</gene>
<accession>A0A1V9Y2U4</accession>
<dbReference type="InParanoid" id="A0A1V9Y2U4"/>
<feature type="domain" description="Palmitoyltransferase DHHC" evidence="8">
    <location>
        <begin position="131"/>
        <end position="253"/>
    </location>
</feature>
<reference evidence="9 10" key="1">
    <citation type="journal article" date="2017" name="Gigascience">
        <title>Draft genome of the honey bee ectoparasitic mite, Tropilaelaps mercedesae, is shaped by the parasitic life history.</title>
        <authorList>
            <person name="Dong X."/>
            <person name="Armstrong S.D."/>
            <person name="Xia D."/>
            <person name="Makepeace B.L."/>
            <person name="Darby A.C."/>
            <person name="Kadowaki T."/>
        </authorList>
    </citation>
    <scope>NUCLEOTIDE SEQUENCE [LARGE SCALE GENOMIC DNA]</scope>
    <source>
        <strain evidence="9">Wuxi-XJTLU</strain>
    </source>
</reference>
<evidence type="ECO:0000256" key="2">
    <source>
        <dbReference type="ARBA" id="ARBA00022679"/>
    </source>
</evidence>